<dbReference type="Proteomes" id="UP000295565">
    <property type="component" value="Unassembled WGS sequence"/>
</dbReference>
<evidence type="ECO:0000313" key="5">
    <source>
        <dbReference type="Proteomes" id="UP000295565"/>
    </source>
</evidence>
<dbReference type="InterPro" id="IPR025194">
    <property type="entry name" value="RodZ-like_C"/>
</dbReference>
<evidence type="ECO:0000259" key="3">
    <source>
        <dbReference type="PROSITE" id="PS50943"/>
    </source>
</evidence>
<name>A0A4R1K3Z8_9GAMM</name>
<accession>A0A4R1K3Z8</accession>
<gene>
    <name evidence="4" type="ORF">EV690_0984</name>
</gene>
<keyword evidence="5" id="KW-1185">Reference proteome</keyword>
<dbReference type="PANTHER" id="PTHR34475:SF1">
    <property type="entry name" value="CYTOSKELETON PROTEIN RODZ"/>
    <property type="match status" value="1"/>
</dbReference>
<keyword evidence="2" id="KW-0472">Membrane</keyword>
<dbReference type="Pfam" id="PF13464">
    <property type="entry name" value="RodZ_C"/>
    <property type="match status" value="1"/>
</dbReference>
<comment type="caution">
    <text evidence="4">The sequence shown here is derived from an EMBL/GenBank/DDBJ whole genome shotgun (WGS) entry which is preliminary data.</text>
</comment>
<dbReference type="OrthoDB" id="9790252at2"/>
<dbReference type="GO" id="GO:0003677">
    <property type="term" value="F:DNA binding"/>
    <property type="evidence" value="ECO:0007669"/>
    <property type="project" value="InterPro"/>
</dbReference>
<feature type="region of interest" description="Disordered" evidence="1">
    <location>
        <begin position="1"/>
        <end position="30"/>
    </location>
</feature>
<dbReference type="AlphaFoldDB" id="A0A4R1K3Z8"/>
<dbReference type="EMBL" id="SMGD01000011">
    <property type="protein sequence ID" value="TCK58835.1"/>
    <property type="molecule type" value="Genomic_DNA"/>
</dbReference>
<feature type="compositionally biased region" description="Low complexity" evidence="1">
    <location>
        <begin position="194"/>
        <end position="207"/>
    </location>
</feature>
<dbReference type="SMART" id="SM00530">
    <property type="entry name" value="HTH_XRE"/>
    <property type="match status" value="1"/>
</dbReference>
<proteinExistence type="predicted"/>
<organism evidence="4 5">
    <name type="scientific">Celerinatantimonas diazotrophica</name>
    <dbReference type="NCBI Taxonomy" id="412034"/>
    <lineage>
        <taxon>Bacteria</taxon>
        <taxon>Pseudomonadati</taxon>
        <taxon>Pseudomonadota</taxon>
        <taxon>Gammaproteobacteria</taxon>
        <taxon>Celerinatantimonadaceae</taxon>
        <taxon>Celerinatantimonas</taxon>
    </lineage>
</organism>
<dbReference type="InterPro" id="IPR050400">
    <property type="entry name" value="Bact_Cytoskel_RodZ"/>
</dbReference>
<evidence type="ECO:0000256" key="2">
    <source>
        <dbReference type="SAM" id="Phobius"/>
    </source>
</evidence>
<feature type="compositionally biased region" description="Basic and acidic residues" evidence="1">
    <location>
        <begin position="208"/>
        <end position="232"/>
    </location>
</feature>
<feature type="domain" description="HTH cro/C1-type" evidence="3">
    <location>
        <begin position="28"/>
        <end position="88"/>
    </location>
</feature>
<feature type="transmembrane region" description="Helical" evidence="2">
    <location>
        <begin position="123"/>
        <end position="141"/>
    </location>
</feature>
<reference evidence="4 5" key="1">
    <citation type="submission" date="2019-03" db="EMBL/GenBank/DDBJ databases">
        <title>Genomic Encyclopedia of Type Strains, Phase IV (KMG-IV): sequencing the most valuable type-strain genomes for metagenomic binning, comparative biology and taxonomic classification.</title>
        <authorList>
            <person name="Goeker M."/>
        </authorList>
    </citation>
    <scope>NUCLEOTIDE SEQUENCE [LARGE SCALE GENOMIC DNA]</scope>
    <source>
        <strain evidence="4 5">DSM 18577</strain>
    </source>
</reference>
<feature type="compositionally biased region" description="Low complexity" evidence="1">
    <location>
        <begin position="165"/>
        <end position="182"/>
    </location>
</feature>
<dbReference type="Pfam" id="PF13413">
    <property type="entry name" value="HTH_25"/>
    <property type="match status" value="1"/>
</dbReference>
<feature type="compositionally biased region" description="Low complexity" evidence="1">
    <location>
        <begin position="238"/>
        <end position="254"/>
    </location>
</feature>
<feature type="compositionally biased region" description="Polar residues" evidence="1">
    <location>
        <begin position="13"/>
        <end position="26"/>
    </location>
</feature>
<dbReference type="Gene3D" id="1.10.260.40">
    <property type="entry name" value="lambda repressor-like DNA-binding domains"/>
    <property type="match status" value="1"/>
</dbReference>
<sequence>MTTEPTNSHDEGFSSQEESNQPSAGQKLQAAREAAGLSIQEVATRLNLRRQVIVDIESDNAQASLSLTYRKGYIRSYAKLLNVPENEVLDTTYHHQDAVKPIKLDNLAQPLLEERRRDGKLKWLTILIILVVLASLGAWWWQNHSLKDIWPSSLSKSGSLNISSILPDDDSSQSSNTNGTNSADTQQAKNEQLPTAAMPSPPANAAAKAEKVAAELDKPGSDETPTTDRDPSAETALTSSVITSSNSQTSESESAAGDSNAEQVAANKPNAVQGLATPAHQLELKFSKACWIQVKDAAGNRLAVGVKQPGQVLQLNGQPPYKLILGVPDGVSIKYGGKELAFNNNSANGKAAHISVPN</sequence>
<keyword evidence="2" id="KW-1133">Transmembrane helix</keyword>
<feature type="compositionally biased region" description="Polar residues" evidence="1">
    <location>
        <begin position="183"/>
        <end position="193"/>
    </location>
</feature>
<dbReference type="PROSITE" id="PS50943">
    <property type="entry name" value="HTH_CROC1"/>
    <property type="match status" value="1"/>
</dbReference>
<evidence type="ECO:0000313" key="4">
    <source>
        <dbReference type="EMBL" id="TCK58835.1"/>
    </source>
</evidence>
<feature type="region of interest" description="Disordered" evidence="1">
    <location>
        <begin position="165"/>
        <end position="262"/>
    </location>
</feature>
<dbReference type="InterPro" id="IPR001387">
    <property type="entry name" value="Cro/C1-type_HTH"/>
</dbReference>
<dbReference type="RefSeq" id="WP_131911786.1">
    <property type="nucleotide sequence ID" value="NZ_OU594967.1"/>
</dbReference>
<dbReference type="PANTHER" id="PTHR34475">
    <property type="match status" value="1"/>
</dbReference>
<dbReference type="CDD" id="cd00093">
    <property type="entry name" value="HTH_XRE"/>
    <property type="match status" value="1"/>
</dbReference>
<keyword evidence="2" id="KW-0812">Transmembrane</keyword>
<dbReference type="SUPFAM" id="SSF47413">
    <property type="entry name" value="lambda repressor-like DNA-binding domains"/>
    <property type="match status" value="1"/>
</dbReference>
<evidence type="ECO:0000256" key="1">
    <source>
        <dbReference type="SAM" id="MobiDB-lite"/>
    </source>
</evidence>
<dbReference type="NCBIfam" id="NF008109">
    <property type="entry name" value="PRK10856.1"/>
    <property type="match status" value="1"/>
</dbReference>
<dbReference type="InterPro" id="IPR010982">
    <property type="entry name" value="Lambda_DNA-bd_dom_sf"/>
</dbReference>
<protein>
    <submittedName>
        <fullName evidence="4">Cytoskeleton protein RodZ</fullName>
    </submittedName>
</protein>